<dbReference type="EMBL" id="KC491195">
    <property type="protein sequence ID" value="AGK85241.1"/>
    <property type="molecule type" value="Genomic_DNA"/>
</dbReference>
<dbReference type="Pfam" id="PF24839">
    <property type="entry name" value="DUF7718"/>
    <property type="match status" value="1"/>
</dbReference>
<gene>
    <name evidence="3" type="ORF">WG16_02</name>
</gene>
<evidence type="ECO:0000259" key="2">
    <source>
        <dbReference type="Pfam" id="PF24839"/>
    </source>
</evidence>
<proteinExistence type="predicted"/>
<accession>R4JC14</accession>
<name>R4JC14_9DEIN</name>
<feature type="region of interest" description="Disordered" evidence="1">
    <location>
        <begin position="65"/>
        <end position="87"/>
    </location>
</feature>
<geneLocation type="plasmid" evidence="3">
    <name>pWG16</name>
</geneLocation>
<organism evidence="3">
    <name type="scientific">Thermus sp. WG</name>
    <dbReference type="NCBI Taxonomy" id="1312524"/>
    <lineage>
        <taxon>Bacteria</taxon>
        <taxon>Thermotogati</taxon>
        <taxon>Deinococcota</taxon>
        <taxon>Deinococci</taxon>
        <taxon>Thermales</taxon>
        <taxon>Thermaceae</taxon>
        <taxon>Thermus</taxon>
    </lineage>
</organism>
<keyword evidence="3" id="KW-0614">Plasmid</keyword>
<dbReference type="RefSeq" id="WP_015618062.1">
    <property type="nucleotide sequence ID" value="NC_021188.1"/>
</dbReference>
<sequence length="114" mass="13404">MRRAYLVLLHELLPEHEARLRITLETERGRLVSWGAQLEWLDPEEGRFVWVARYDTAGGRVHRDRNRIARHEPTPYAPEDPEGLTMAQRDLRERAREYIEGYGVAKAQGREGWP</sequence>
<protein>
    <recommendedName>
        <fullName evidence="2">DUF7718 domain-containing protein</fullName>
    </recommendedName>
</protein>
<dbReference type="AlphaFoldDB" id="R4JC14"/>
<evidence type="ECO:0000256" key="1">
    <source>
        <dbReference type="SAM" id="MobiDB-lite"/>
    </source>
</evidence>
<evidence type="ECO:0000313" key="3">
    <source>
        <dbReference type="EMBL" id="AGK85241.1"/>
    </source>
</evidence>
<feature type="domain" description="DUF7718" evidence="2">
    <location>
        <begin position="15"/>
        <end position="103"/>
    </location>
</feature>
<reference evidence="3" key="1">
    <citation type="submission" date="2013-01" db="EMBL/GenBank/DDBJ databases">
        <title>Sequence Analysis and Characterization of Three Cryptic, Low-copy Number Plasmids from Thermus sp. WG.</title>
        <authorList>
            <person name="Hu Y."/>
            <person name="Wei Y."/>
            <person name="Du L."/>
            <person name="Chen Y."/>
            <person name="Huang R."/>
        </authorList>
    </citation>
    <scope>NUCLEOTIDE SEQUENCE</scope>
    <source>
        <strain evidence="3">WG</strain>
        <plasmid evidence="3">pWG16</plasmid>
    </source>
</reference>
<dbReference type="InterPro" id="IPR056135">
    <property type="entry name" value="DUF7718"/>
</dbReference>